<dbReference type="InterPro" id="IPR036849">
    <property type="entry name" value="Enolase-like_C_sf"/>
</dbReference>
<dbReference type="InterPro" id="IPR047585">
    <property type="entry name" value="MenC"/>
</dbReference>
<keyword evidence="10" id="KW-1185">Reference proteome</keyword>
<dbReference type="SMART" id="SM00922">
    <property type="entry name" value="MR_MLE"/>
    <property type="match status" value="1"/>
</dbReference>
<comment type="pathway">
    <text evidence="7">Quinol/quinone metabolism; menaquinone biosynthesis.</text>
</comment>
<feature type="binding site" evidence="7">
    <location>
        <position position="189"/>
    </location>
    <ligand>
        <name>Mg(2+)</name>
        <dbReference type="ChEBI" id="CHEBI:18420"/>
    </ligand>
</feature>
<dbReference type="InterPro" id="IPR013342">
    <property type="entry name" value="Mandelate_racemase_C"/>
</dbReference>
<dbReference type="Pfam" id="PF02746">
    <property type="entry name" value="MR_MLE_N"/>
    <property type="match status" value="1"/>
</dbReference>
<dbReference type="PANTHER" id="PTHR48073:SF5">
    <property type="entry name" value="O-SUCCINYLBENZOATE SYNTHASE"/>
    <property type="match status" value="1"/>
</dbReference>
<feature type="binding site" evidence="7">
    <location>
        <position position="239"/>
    </location>
    <ligand>
        <name>Mg(2+)</name>
        <dbReference type="ChEBI" id="CHEBI:18420"/>
    </ligand>
</feature>
<keyword evidence="2 7" id="KW-0474">Menaquinone biosynthesis</keyword>
<evidence type="ECO:0000256" key="5">
    <source>
        <dbReference type="ARBA" id="ARBA00023239"/>
    </source>
</evidence>
<organism evidence="9 10">
    <name type="scientific">Salinicoccus sesuvii</name>
    <dbReference type="NCBI Taxonomy" id="868281"/>
    <lineage>
        <taxon>Bacteria</taxon>
        <taxon>Bacillati</taxon>
        <taxon>Bacillota</taxon>
        <taxon>Bacilli</taxon>
        <taxon>Bacillales</taxon>
        <taxon>Staphylococcaceae</taxon>
        <taxon>Salinicoccus</taxon>
    </lineage>
</organism>
<evidence type="ECO:0000256" key="4">
    <source>
        <dbReference type="ARBA" id="ARBA00022842"/>
    </source>
</evidence>
<evidence type="ECO:0000256" key="6">
    <source>
        <dbReference type="ARBA" id="ARBA00029491"/>
    </source>
</evidence>
<evidence type="ECO:0000256" key="7">
    <source>
        <dbReference type="HAMAP-Rule" id="MF_01933"/>
    </source>
</evidence>
<feature type="binding site" evidence="7">
    <location>
        <position position="214"/>
    </location>
    <ligand>
        <name>Mg(2+)</name>
        <dbReference type="ChEBI" id="CHEBI:18420"/>
    </ligand>
</feature>
<dbReference type="Gene3D" id="3.30.390.10">
    <property type="entry name" value="Enolase-like, N-terminal domain"/>
    <property type="match status" value="1"/>
</dbReference>
<dbReference type="SUPFAM" id="SSF54826">
    <property type="entry name" value="Enolase N-terminal domain-like"/>
    <property type="match status" value="1"/>
</dbReference>
<dbReference type="Pfam" id="PF13378">
    <property type="entry name" value="MR_MLE_C"/>
    <property type="match status" value="1"/>
</dbReference>
<reference evidence="10" key="1">
    <citation type="journal article" date="2019" name="Int. J. Syst. Evol. Microbiol.">
        <title>The Global Catalogue of Microorganisms (GCM) 10K type strain sequencing project: providing services to taxonomists for standard genome sequencing and annotation.</title>
        <authorList>
            <consortium name="The Broad Institute Genomics Platform"/>
            <consortium name="The Broad Institute Genome Sequencing Center for Infectious Disease"/>
            <person name="Wu L."/>
            <person name="Ma J."/>
        </authorList>
    </citation>
    <scope>NUCLEOTIDE SEQUENCE [LARGE SCALE GENOMIC DNA]</scope>
    <source>
        <strain evidence="10">CCM 7756</strain>
    </source>
</reference>
<sequence>MKITEIRLHQLLMKMKTPFTTSFGTQQDRFITIVEAIDDSGLSGFGECVSGEDPLYSEEFMDASIIAMKKYFAPLVVQNEIEHPDEVWELFKPFKRNNMAKAAIEGAVWDLHAKQKGMSLSEAIGGKKRQVEVGISLGLEDTDELLLERVQEKVDEGYKRIKVKIKPGRDIDMIRKIRERFGDIPLMADANSAYTLDDIETLKALDAFDLMMIEQPLAAGDLIDHAKLQKEISTPVCLDESIDSYESALGAIELGSCRIINVKVGRVGGLTQSIKIHDLAEKHDIPLWCGGMLEAGVGRLHNIAITTLSNFTLPGDTASSNRYWYEDIITPEVVAEDGIVDVNTSYGIGADVDFHKMNQYLKKTDVITEANTPDMIFYN</sequence>
<dbReference type="SFLD" id="SFLDF00009">
    <property type="entry name" value="o-succinylbenzoate_synthase"/>
    <property type="match status" value="1"/>
</dbReference>
<dbReference type="NCBIfam" id="TIGR01928">
    <property type="entry name" value="menC_lowGC_arch"/>
    <property type="match status" value="1"/>
</dbReference>
<dbReference type="Gene3D" id="3.20.20.120">
    <property type="entry name" value="Enolase-like C-terminal domain"/>
    <property type="match status" value="1"/>
</dbReference>
<feature type="domain" description="Mandelate racemase/muconate lactonizing enzyme C-terminal" evidence="8">
    <location>
        <begin position="143"/>
        <end position="235"/>
    </location>
</feature>
<dbReference type="SFLD" id="SFLDS00001">
    <property type="entry name" value="Enolase"/>
    <property type="match status" value="1"/>
</dbReference>
<comment type="catalytic activity">
    <reaction evidence="7">
        <text>(1R,6R)-6-hydroxy-2-succinyl-cyclohexa-2,4-diene-1-carboxylate = 2-succinylbenzoate + H2O</text>
        <dbReference type="Rhea" id="RHEA:10196"/>
        <dbReference type="ChEBI" id="CHEBI:15377"/>
        <dbReference type="ChEBI" id="CHEBI:18325"/>
        <dbReference type="ChEBI" id="CHEBI:58689"/>
        <dbReference type="EC" id="4.2.1.113"/>
    </reaction>
</comment>
<dbReference type="SFLD" id="SFLDG00180">
    <property type="entry name" value="muconate_cycloisomerase"/>
    <property type="match status" value="1"/>
</dbReference>
<keyword evidence="4 7" id="KW-0460">Magnesium</keyword>
<evidence type="ECO:0000256" key="1">
    <source>
        <dbReference type="ARBA" id="ARBA00001968"/>
    </source>
</evidence>
<keyword evidence="5 7" id="KW-0456">Lyase</keyword>
<dbReference type="InterPro" id="IPR029017">
    <property type="entry name" value="Enolase-like_N"/>
</dbReference>
<comment type="cofactor">
    <cofactor evidence="1 7">
        <name>a divalent metal cation</name>
        <dbReference type="ChEBI" id="CHEBI:60240"/>
    </cofactor>
</comment>
<dbReference type="Proteomes" id="UP001595637">
    <property type="component" value="Unassembled WGS sequence"/>
</dbReference>
<protein>
    <recommendedName>
        <fullName evidence="6 7">o-succinylbenzoate synthase</fullName>
        <shortName evidence="7">OSB synthase</shortName>
        <shortName evidence="7">OSBS</shortName>
        <ecNumber evidence="6 7">4.2.1.113</ecNumber>
    </recommendedName>
    <alternativeName>
        <fullName evidence="7">4-(2'-carboxyphenyl)-4-oxybutyric acid synthase</fullName>
    </alternativeName>
    <alternativeName>
        <fullName evidence="7">o-succinylbenzoic acid synthase</fullName>
    </alternativeName>
</protein>
<dbReference type="InterPro" id="IPR029065">
    <property type="entry name" value="Enolase_C-like"/>
</dbReference>
<dbReference type="EC" id="4.2.1.113" evidence="6 7"/>
<gene>
    <name evidence="7 9" type="primary">menC</name>
    <name evidence="9" type="ORF">ACFOEO_03485</name>
</gene>
<keyword evidence="3 7" id="KW-0479">Metal-binding</keyword>
<evidence type="ECO:0000259" key="8">
    <source>
        <dbReference type="SMART" id="SM00922"/>
    </source>
</evidence>
<name>A0ABV7N4B2_9STAP</name>
<evidence type="ECO:0000256" key="3">
    <source>
        <dbReference type="ARBA" id="ARBA00022723"/>
    </source>
</evidence>
<feature type="active site" description="Proton donor" evidence="7">
    <location>
        <position position="164"/>
    </location>
</feature>
<comment type="caution">
    <text evidence="9">The sequence shown here is derived from an EMBL/GenBank/DDBJ whole genome shotgun (WGS) entry which is preliminary data.</text>
</comment>
<proteinExistence type="inferred from homology"/>
<dbReference type="GO" id="GO:0043748">
    <property type="term" value="F:O-succinylbenzoate synthase activity"/>
    <property type="evidence" value="ECO:0007669"/>
    <property type="project" value="UniProtKB-EC"/>
</dbReference>
<dbReference type="EMBL" id="JBHRVQ010000001">
    <property type="protein sequence ID" value="MFC3387663.1"/>
    <property type="molecule type" value="Genomic_DNA"/>
</dbReference>
<dbReference type="SUPFAM" id="SSF51604">
    <property type="entry name" value="Enolase C-terminal domain-like"/>
    <property type="match status" value="1"/>
</dbReference>
<evidence type="ECO:0000313" key="9">
    <source>
        <dbReference type="EMBL" id="MFC3387663.1"/>
    </source>
</evidence>
<comment type="similarity">
    <text evidence="7">Belongs to the mandelate racemase/muconate lactonizing enzyme family. MenC type 2 subfamily.</text>
</comment>
<evidence type="ECO:0000256" key="2">
    <source>
        <dbReference type="ARBA" id="ARBA00022428"/>
    </source>
</evidence>
<accession>A0ABV7N4B2</accession>
<comment type="function">
    <text evidence="7">Converts 2-succinyl-6-hydroxy-2,4-cyclohexadiene-1-carboxylate (SHCHC) to 2-succinylbenzoate (OSB).</text>
</comment>
<dbReference type="RefSeq" id="WP_380651904.1">
    <property type="nucleotide sequence ID" value="NZ_JBHRVQ010000001.1"/>
</dbReference>
<dbReference type="CDD" id="cd03317">
    <property type="entry name" value="NAAAR"/>
    <property type="match status" value="1"/>
</dbReference>
<dbReference type="PANTHER" id="PTHR48073">
    <property type="entry name" value="O-SUCCINYLBENZOATE SYNTHASE-RELATED"/>
    <property type="match status" value="1"/>
</dbReference>
<dbReference type="HAMAP" id="MF_01933">
    <property type="entry name" value="MenC_2"/>
    <property type="match status" value="1"/>
</dbReference>
<evidence type="ECO:0000313" key="10">
    <source>
        <dbReference type="Proteomes" id="UP001595637"/>
    </source>
</evidence>
<comment type="pathway">
    <text evidence="7">Quinol/quinone metabolism; 1,4-dihydroxy-2-naphthoate biosynthesis; 1,4-dihydroxy-2-naphthoate from chorismate: step 4/7.</text>
</comment>
<feature type="active site" description="Proton acceptor" evidence="7">
    <location>
        <position position="263"/>
    </location>
</feature>
<dbReference type="InterPro" id="IPR013341">
    <property type="entry name" value="Mandelate_racemase_N_dom"/>
</dbReference>
<dbReference type="InterPro" id="IPR010197">
    <property type="entry name" value="OSBS/NAAAR"/>
</dbReference>